<protein>
    <submittedName>
        <fullName evidence="2">Uncharacterized protein</fullName>
    </submittedName>
</protein>
<comment type="caution">
    <text evidence="2">The sequence shown here is derived from an EMBL/GenBank/DDBJ whole genome shotgun (WGS) entry which is preliminary data.</text>
</comment>
<reference evidence="2" key="1">
    <citation type="journal article" date="2022" name="bioRxiv">
        <title>Deciphering the potential niche of two novel black yeast fungi from a biological soil crust based on their genomes, phenotypes, and melanin regulation.</title>
        <authorList>
            <consortium name="DOE Joint Genome Institute"/>
            <person name="Carr E.C."/>
            <person name="Barton Q."/>
            <person name="Grambo S."/>
            <person name="Sullivan M."/>
            <person name="Renfro C.M."/>
            <person name="Kuo A."/>
            <person name="Pangilinan J."/>
            <person name="Lipzen A."/>
            <person name="Keymanesh K."/>
            <person name="Savage E."/>
            <person name="Barry K."/>
            <person name="Grigoriev I.V."/>
            <person name="Riekhof W.R."/>
            <person name="Harris S.S."/>
        </authorList>
    </citation>
    <scope>NUCLEOTIDE SEQUENCE</scope>
    <source>
        <strain evidence="2">JF 03-4F</strain>
    </source>
</reference>
<feature type="region of interest" description="Disordered" evidence="1">
    <location>
        <begin position="165"/>
        <end position="236"/>
    </location>
</feature>
<feature type="compositionally biased region" description="Polar residues" evidence="1">
    <location>
        <begin position="170"/>
        <end position="186"/>
    </location>
</feature>
<feature type="region of interest" description="Disordered" evidence="1">
    <location>
        <begin position="47"/>
        <end position="82"/>
    </location>
</feature>
<feature type="compositionally biased region" description="Acidic residues" evidence="1">
    <location>
        <begin position="714"/>
        <end position="725"/>
    </location>
</feature>
<proteinExistence type="predicted"/>
<feature type="region of interest" description="Disordered" evidence="1">
    <location>
        <begin position="436"/>
        <end position="734"/>
    </location>
</feature>
<feature type="compositionally biased region" description="Basic and acidic residues" evidence="1">
    <location>
        <begin position="595"/>
        <end position="613"/>
    </location>
</feature>
<feature type="compositionally biased region" description="Basic and acidic residues" evidence="1">
    <location>
        <begin position="276"/>
        <end position="289"/>
    </location>
</feature>
<keyword evidence="3" id="KW-1185">Reference proteome</keyword>
<evidence type="ECO:0000313" key="3">
    <source>
        <dbReference type="Proteomes" id="UP001203852"/>
    </source>
</evidence>
<feature type="region of interest" description="Disordered" evidence="1">
    <location>
        <begin position="254"/>
        <end position="293"/>
    </location>
</feature>
<evidence type="ECO:0000256" key="1">
    <source>
        <dbReference type="SAM" id="MobiDB-lite"/>
    </source>
</evidence>
<feature type="compositionally biased region" description="Low complexity" evidence="1">
    <location>
        <begin position="674"/>
        <end position="694"/>
    </location>
</feature>
<dbReference type="EMBL" id="MU404363">
    <property type="protein sequence ID" value="KAI1608397.1"/>
    <property type="molecule type" value="Genomic_DNA"/>
</dbReference>
<sequence>MTAIPSFVFQDVDAPQLDDKMDVASSPFRQPDDIDIELDSVRDPSVIGSIHDDMIDDESVQLDDSGNNPRQDETDGILPDDDMFDDTNALLTTENADIDYNMDGDGEGVRLDEDEDILYEEEEDMPLEQPIEITDHAYEITLDEEPPFLEEGGDEVDLTVLEEHAEDEQLTTNVAPIGSYQETTDVIEQKPKAAVPVQSPLPEVENESARFEDGEQDNGGQDHDQVEDHHESGDDVSAAIDGIDTHELAVQPSETVPSTGDALMSASHDNVEQQEDAEHPAAEHADKSQETQASLHPVTLVYLDEEMSLFPPMLGDSSAVYFLQDSSLAFEPLDKVLAACRDILSGTLDHHDELVLDITSLGLHICEDSKYAAQITLSQILEVYLQLCNNDGNEESPPLCCYLSSRVSLASQYAYLSSACGEGKGFSEIAADYVDTPEPEDQQPYHEHDAEEGANQRSAMEELPGNGADPVTANLAGETQDASQPAQNAPDYVNEPEDATGSDGHFAEGAQNADDVFALPEADGEHPAELSTAQETNEDAKVPAPDSADQPGDDPDGEGEELEVADVGHDTSSQLSGPSKVGIDEDETNSSHTVQADHVETEFADPDAVRVETEGEESFNEFQNHAQDSEHEPVPELDSFSDEELFALEEGSKDDLKDVSIPAEHADPGLPGEQQQSSTQPQSDPPSLSLKPPTAASPPITPSKSIHSKRKVEDDDDFDLLEFDTPEPKRRRPS</sequence>
<dbReference type="Proteomes" id="UP001203852">
    <property type="component" value="Unassembled WGS sequence"/>
</dbReference>
<dbReference type="InterPro" id="IPR018822">
    <property type="entry name" value="UPF0646"/>
</dbReference>
<name>A0AAN6DMS7_9EURO</name>
<evidence type="ECO:0000313" key="2">
    <source>
        <dbReference type="EMBL" id="KAI1608397.1"/>
    </source>
</evidence>
<dbReference type="AlphaFoldDB" id="A0AAN6DMS7"/>
<gene>
    <name evidence="2" type="ORF">EDD36DRAFT_423299</name>
</gene>
<dbReference type="Pfam" id="PF10336">
    <property type="entry name" value="DUF2420"/>
    <property type="match status" value="1"/>
</dbReference>
<feature type="compositionally biased region" description="Basic and acidic residues" evidence="1">
    <location>
        <begin position="220"/>
        <end position="233"/>
    </location>
</feature>
<feature type="compositionally biased region" description="Acidic residues" evidence="1">
    <location>
        <begin position="551"/>
        <end position="564"/>
    </location>
</feature>
<organism evidence="2 3">
    <name type="scientific">Exophiala viscosa</name>
    <dbReference type="NCBI Taxonomy" id="2486360"/>
    <lineage>
        <taxon>Eukaryota</taxon>
        <taxon>Fungi</taxon>
        <taxon>Dikarya</taxon>
        <taxon>Ascomycota</taxon>
        <taxon>Pezizomycotina</taxon>
        <taxon>Eurotiomycetes</taxon>
        <taxon>Chaetothyriomycetidae</taxon>
        <taxon>Chaetothyriales</taxon>
        <taxon>Herpotrichiellaceae</taxon>
        <taxon>Exophiala</taxon>
    </lineage>
</organism>
<accession>A0AAN6DMS7</accession>